<dbReference type="AlphaFoldDB" id="A0A8J3I7P1"/>
<proteinExistence type="predicted"/>
<keyword evidence="3" id="KW-1185">Reference proteome</keyword>
<gene>
    <name evidence="2" type="ORF">KSX_82990</name>
</gene>
<accession>A0A8J3I7P1</accession>
<protein>
    <recommendedName>
        <fullName evidence="1">DnaJ homologue subfamily C member 28 conserved domain-containing protein</fullName>
    </recommendedName>
</protein>
<dbReference type="Pfam" id="PF09350">
    <property type="entry name" value="DJC28_CD"/>
    <property type="match status" value="1"/>
</dbReference>
<dbReference type="RefSeq" id="WP_220199197.1">
    <property type="nucleotide sequence ID" value="NZ_BNJF01000007.1"/>
</dbReference>
<dbReference type="Proteomes" id="UP000612362">
    <property type="component" value="Unassembled WGS sequence"/>
</dbReference>
<dbReference type="InterPro" id="IPR018961">
    <property type="entry name" value="DnaJ_homolog_subfam-C_membr-28"/>
</dbReference>
<evidence type="ECO:0000259" key="1">
    <source>
        <dbReference type="Pfam" id="PF09350"/>
    </source>
</evidence>
<reference evidence="2" key="1">
    <citation type="submission" date="2020-10" db="EMBL/GenBank/DDBJ databases">
        <title>Taxonomic study of unclassified bacteria belonging to the class Ktedonobacteria.</title>
        <authorList>
            <person name="Yabe S."/>
            <person name="Wang C.M."/>
            <person name="Zheng Y."/>
            <person name="Sakai Y."/>
            <person name="Cavaletti L."/>
            <person name="Monciardini P."/>
            <person name="Donadio S."/>
        </authorList>
    </citation>
    <scope>NUCLEOTIDE SEQUENCE</scope>
    <source>
        <strain evidence="2">SOSP1-1</strain>
    </source>
</reference>
<organism evidence="2 3">
    <name type="scientific">Ktedonospora formicarum</name>
    <dbReference type="NCBI Taxonomy" id="2778364"/>
    <lineage>
        <taxon>Bacteria</taxon>
        <taxon>Bacillati</taxon>
        <taxon>Chloroflexota</taxon>
        <taxon>Ktedonobacteria</taxon>
        <taxon>Ktedonobacterales</taxon>
        <taxon>Ktedonobacteraceae</taxon>
        <taxon>Ktedonospora</taxon>
    </lineage>
</organism>
<comment type="caution">
    <text evidence="2">The sequence shown here is derived from an EMBL/GenBank/DDBJ whole genome shotgun (WGS) entry which is preliminary data.</text>
</comment>
<evidence type="ECO:0000313" key="3">
    <source>
        <dbReference type="Proteomes" id="UP000612362"/>
    </source>
</evidence>
<sequence>MDFVDWRKVPDRAKKQAEQLRGNSGRLGGRLYRDYIEEIIAEAQNRGEFDNLAGVGKP</sequence>
<dbReference type="EMBL" id="BNJF01000007">
    <property type="protein sequence ID" value="GHO50136.1"/>
    <property type="molecule type" value="Genomic_DNA"/>
</dbReference>
<evidence type="ECO:0000313" key="2">
    <source>
        <dbReference type="EMBL" id="GHO50136.1"/>
    </source>
</evidence>
<feature type="domain" description="DnaJ homologue subfamily C member 28 conserved" evidence="1">
    <location>
        <begin position="36"/>
        <end position="58"/>
    </location>
</feature>
<name>A0A8J3I7P1_9CHLR</name>